<evidence type="ECO:0000313" key="3">
    <source>
        <dbReference type="Proteomes" id="UP000032061"/>
    </source>
</evidence>
<evidence type="ECO:0000313" key="4">
    <source>
        <dbReference type="Proteomes" id="UP000198302"/>
    </source>
</evidence>
<evidence type="ECO:0000313" key="2">
    <source>
        <dbReference type="EMBL" id="OXA85224.1"/>
    </source>
</evidence>
<reference evidence="1 3" key="1">
    <citation type="submission" date="2015-01" db="EMBL/GenBank/DDBJ databases">
        <title>Genome of Flavobacterium hibernum DSM 12611.</title>
        <authorList>
            <person name="Stropko S.J."/>
            <person name="Pipes S.E."/>
            <person name="Newman J.D."/>
        </authorList>
    </citation>
    <scope>NUCLEOTIDE SEQUENCE [LARGE SCALE GENOMIC DNA]</scope>
    <source>
        <strain evidence="1 3">DSM 12611</strain>
    </source>
</reference>
<proteinExistence type="predicted"/>
<dbReference type="EMBL" id="MUGX01000026">
    <property type="protein sequence ID" value="OXA85224.1"/>
    <property type="molecule type" value="Genomic_DNA"/>
</dbReference>
<dbReference type="Proteomes" id="UP000198302">
    <property type="component" value="Unassembled WGS sequence"/>
</dbReference>
<dbReference type="AlphaFoldDB" id="A0A0D0EK76"/>
<dbReference type="EMBL" id="JPRK01000014">
    <property type="protein sequence ID" value="KIO51665.1"/>
    <property type="molecule type" value="Genomic_DNA"/>
</dbReference>
<organism evidence="1 3">
    <name type="scientific">Flavobacterium hibernum</name>
    <dbReference type="NCBI Taxonomy" id="37752"/>
    <lineage>
        <taxon>Bacteria</taxon>
        <taxon>Pseudomonadati</taxon>
        <taxon>Bacteroidota</taxon>
        <taxon>Flavobacteriia</taxon>
        <taxon>Flavobacteriales</taxon>
        <taxon>Flavobacteriaceae</taxon>
        <taxon>Flavobacterium</taxon>
    </lineage>
</organism>
<name>A0A0D0EK76_9FLAO</name>
<reference evidence="2 4" key="2">
    <citation type="submission" date="2016-11" db="EMBL/GenBank/DDBJ databases">
        <title>Whole genomes of Flavobacteriaceae.</title>
        <authorList>
            <person name="Stine C."/>
            <person name="Li C."/>
            <person name="Tadesse D."/>
        </authorList>
    </citation>
    <scope>NUCLEOTIDE SEQUENCE [LARGE SCALE GENOMIC DNA]</scope>
    <source>
        <strain evidence="2 4">ATCC 51468</strain>
    </source>
</reference>
<protein>
    <submittedName>
        <fullName evidence="1">Uncharacterized protein</fullName>
    </submittedName>
</protein>
<accession>A0A0D0EK76</accession>
<dbReference type="Proteomes" id="UP000032061">
    <property type="component" value="Unassembled WGS sequence"/>
</dbReference>
<sequence>MFKSARDFSQCGFFLFDVSIIKNFTQILFLTKEQKKLNLQNLRETKIIYNPLLDSHQEWQKHTKKLF</sequence>
<keyword evidence="4" id="KW-1185">Reference proteome</keyword>
<evidence type="ECO:0000313" key="1">
    <source>
        <dbReference type="EMBL" id="KIO51665.1"/>
    </source>
</evidence>
<gene>
    <name evidence="2" type="ORF">B0A73_17915</name>
    <name evidence="1" type="ORF">IW18_17165</name>
</gene>
<comment type="caution">
    <text evidence="1">The sequence shown here is derived from an EMBL/GenBank/DDBJ whole genome shotgun (WGS) entry which is preliminary data.</text>
</comment>